<organism evidence="2 3">
    <name type="scientific">Lasius platythorax</name>
    <dbReference type="NCBI Taxonomy" id="488582"/>
    <lineage>
        <taxon>Eukaryota</taxon>
        <taxon>Metazoa</taxon>
        <taxon>Ecdysozoa</taxon>
        <taxon>Arthropoda</taxon>
        <taxon>Hexapoda</taxon>
        <taxon>Insecta</taxon>
        <taxon>Pterygota</taxon>
        <taxon>Neoptera</taxon>
        <taxon>Endopterygota</taxon>
        <taxon>Hymenoptera</taxon>
        <taxon>Apocrita</taxon>
        <taxon>Aculeata</taxon>
        <taxon>Formicoidea</taxon>
        <taxon>Formicidae</taxon>
        <taxon>Formicinae</taxon>
        <taxon>Lasius</taxon>
        <taxon>Lasius</taxon>
    </lineage>
</organism>
<dbReference type="Proteomes" id="UP001497644">
    <property type="component" value="Chromosome 2"/>
</dbReference>
<dbReference type="EMBL" id="OZ034825">
    <property type="protein sequence ID" value="CAL1680783.1"/>
    <property type="molecule type" value="Genomic_DNA"/>
</dbReference>
<proteinExistence type="predicted"/>
<accession>A0AAV2NLW5</accession>
<evidence type="ECO:0000313" key="1">
    <source>
        <dbReference type="EMBL" id="CAL1673369.1"/>
    </source>
</evidence>
<dbReference type="AlphaFoldDB" id="A0AAV2NLW5"/>
<reference evidence="2 3" key="1">
    <citation type="submission" date="2024-04" db="EMBL/GenBank/DDBJ databases">
        <authorList>
            <consortium name="Molecular Ecology Group"/>
        </authorList>
    </citation>
    <scope>NUCLEOTIDE SEQUENCE</scope>
</reference>
<dbReference type="Proteomes" id="UP001497644">
    <property type="component" value="Chromosome 1"/>
</dbReference>
<protein>
    <submittedName>
        <fullName evidence="2">Uncharacterized protein</fullName>
    </submittedName>
</protein>
<evidence type="ECO:0000313" key="3">
    <source>
        <dbReference type="Proteomes" id="UP001497644"/>
    </source>
</evidence>
<sequence length="85" mass="9454">MTTGEILAQYRFLVLSIGTVLDASTGAILVKYWDDRIGPRLELQYYCGTGFQYCCSTDSHYCNSIKSVPILNTITVPKISTDIPL</sequence>
<gene>
    <name evidence="1" type="ORF">LPLAT_LOCUS277</name>
    <name evidence="2" type="ORF">LPLAT_LOCUS6744</name>
</gene>
<keyword evidence="3" id="KW-1185">Reference proteome</keyword>
<dbReference type="EMBL" id="OZ034824">
    <property type="protein sequence ID" value="CAL1673369.1"/>
    <property type="molecule type" value="Genomic_DNA"/>
</dbReference>
<name>A0AAV2NLW5_9HYME</name>
<evidence type="ECO:0000313" key="2">
    <source>
        <dbReference type="EMBL" id="CAL1680783.1"/>
    </source>
</evidence>